<reference evidence="2 3" key="1">
    <citation type="submission" date="2020-01" db="EMBL/GenBank/DDBJ databases">
        <title>Polyphasic characterisation and genomic insights into a novel alkali tolerant bacterium VR-M41.</title>
        <authorList>
            <person name="Vemuluri V.R."/>
        </authorList>
    </citation>
    <scope>NUCLEOTIDE SEQUENCE [LARGE SCALE GENOMIC DNA]</scope>
    <source>
        <strain evidence="2 3">VR-M41</strain>
    </source>
</reference>
<evidence type="ECO:0000256" key="1">
    <source>
        <dbReference type="SAM" id="MobiDB-lite"/>
    </source>
</evidence>
<dbReference type="RefSeq" id="WP_166276697.1">
    <property type="nucleotide sequence ID" value="NZ_JAAFGS010000006.1"/>
</dbReference>
<dbReference type="PROSITE" id="PS51257">
    <property type="entry name" value="PROKAR_LIPOPROTEIN"/>
    <property type="match status" value="1"/>
</dbReference>
<keyword evidence="3" id="KW-1185">Reference proteome</keyword>
<dbReference type="Proteomes" id="UP000800303">
    <property type="component" value="Unassembled WGS sequence"/>
</dbReference>
<evidence type="ECO:0000313" key="2">
    <source>
        <dbReference type="EMBL" id="NGZ77040.1"/>
    </source>
</evidence>
<protein>
    <recommendedName>
        <fullName evidence="4">Copper amine oxidase-like N-terminal domain-containing protein</fullName>
    </recommendedName>
</protein>
<evidence type="ECO:0008006" key="4">
    <source>
        <dbReference type="Google" id="ProtNLM"/>
    </source>
</evidence>
<feature type="region of interest" description="Disordered" evidence="1">
    <location>
        <begin position="76"/>
        <end position="97"/>
    </location>
</feature>
<sequence>MRIRFAAKFILTAIIILLGCMLPNLGEQAEAAQERYQSDVKFEFKYEEKAARVIPQVHVTKIYFDDGRVETKQHEFPEQAWPVSKEAQSSDSENIKDDPSLKKRFFPRCGWGVGTHVLETETGPRAFTVYCDSTVDKKVNPKIDKEAINNYVLYGYDIEKNRLSVIHHAQKHWGDPAQLDLYFDFGGYAIQDGSAETDYNKRQVRVYSLISNKLLARTTNYPRESDDGKTLIYTDYKKISSDPKVLAQIENYNGYKGEYFLTETMVLHADGTRTKQESYKELPKNILAQEKIDAITYILYKNPKNENRMVGYRTSANAAVKPLSRAEASSTMRFTKGKRFMLIHQQTAKEKTIRIIDTATAKVVSEFPDIGGGFFEEVGDAIALFRFEKKDYYIHLPTGIITRNMENSQLIQKGTGKYIGDQSKLISMQVPPQMYVNGNPVKFAGQGPFLTMDNRWYVEVNDFAKAADATVTRNASGLTITRGAYTMTVSKTDKTALRWAGQTFVPLETLNAKLGMAGGFVHPILGKGYESQSLSVFSKDLKEADVMARPDLYEAIENSPLRVDNNYYVMQNGKPAAKSLSEASTYQFRNSTKLIFKDGALVNLAAIHTAGGRTLRNIIFDIDKFTQVITVYGTPKATQTGGKMVRWYEIEGKIFVVESSNNNVASAYYVMN</sequence>
<comment type="caution">
    <text evidence="2">The sequence shown here is derived from an EMBL/GenBank/DDBJ whole genome shotgun (WGS) entry which is preliminary data.</text>
</comment>
<organism evidence="2 3">
    <name type="scientific">Saccharibacillus alkalitolerans</name>
    <dbReference type="NCBI Taxonomy" id="2705290"/>
    <lineage>
        <taxon>Bacteria</taxon>
        <taxon>Bacillati</taxon>
        <taxon>Bacillota</taxon>
        <taxon>Bacilli</taxon>
        <taxon>Bacillales</taxon>
        <taxon>Paenibacillaceae</taxon>
        <taxon>Saccharibacillus</taxon>
    </lineage>
</organism>
<accession>A0ABX0FAQ3</accession>
<proteinExistence type="predicted"/>
<gene>
    <name evidence="2" type="ORF">GYN08_17175</name>
</gene>
<evidence type="ECO:0000313" key="3">
    <source>
        <dbReference type="Proteomes" id="UP000800303"/>
    </source>
</evidence>
<name>A0ABX0FAQ3_9BACL</name>
<dbReference type="EMBL" id="JAAFGS010000006">
    <property type="protein sequence ID" value="NGZ77040.1"/>
    <property type="molecule type" value="Genomic_DNA"/>
</dbReference>